<accession>A0A2I0X1V0</accession>
<organism evidence="1 2">
    <name type="scientific">Dendrobium catenatum</name>
    <dbReference type="NCBI Taxonomy" id="906689"/>
    <lineage>
        <taxon>Eukaryota</taxon>
        <taxon>Viridiplantae</taxon>
        <taxon>Streptophyta</taxon>
        <taxon>Embryophyta</taxon>
        <taxon>Tracheophyta</taxon>
        <taxon>Spermatophyta</taxon>
        <taxon>Magnoliopsida</taxon>
        <taxon>Liliopsida</taxon>
        <taxon>Asparagales</taxon>
        <taxon>Orchidaceae</taxon>
        <taxon>Epidendroideae</taxon>
        <taxon>Malaxideae</taxon>
        <taxon>Dendrobiinae</taxon>
        <taxon>Dendrobium</taxon>
    </lineage>
</organism>
<name>A0A2I0X1V0_9ASPA</name>
<evidence type="ECO:0000313" key="2">
    <source>
        <dbReference type="Proteomes" id="UP000233837"/>
    </source>
</evidence>
<gene>
    <name evidence="1" type="ORF">MA16_Dca003897</name>
</gene>
<protein>
    <submittedName>
        <fullName evidence="1">Uncharacterized protein</fullName>
    </submittedName>
</protein>
<reference evidence="1 2" key="1">
    <citation type="journal article" date="2016" name="Sci. Rep.">
        <title>The Dendrobium catenatum Lindl. genome sequence provides insights into polysaccharide synthase, floral development and adaptive evolution.</title>
        <authorList>
            <person name="Zhang G.Q."/>
            <person name="Xu Q."/>
            <person name="Bian C."/>
            <person name="Tsai W.C."/>
            <person name="Yeh C.M."/>
            <person name="Liu K.W."/>
            <person name="Yoshida K."/>
            <person name="Zhang L.S."/>
            <person name="Chang S.B."/>
            <person name="Chen F."/>
            <person name="Shi Y."/>
            <person name="Su Y.Y."/>
            <person name="Zhang Y.Q."/>
            <person name="Chen L.J."/>
            <person name="Yin Y."/>
            <person name="Lin M."/>
            <person name="Huang H."/>
            <person name="Deng H."/>
            <person name="Wang Z.W."/>
            <person name="Zhu S.L."/>
            <person name="Zhao X."/>
            <person name="Deng C."/>
            <person name="Niu S.C."/>
            <person name="Huang J."/>
            <person name="Wang M."/>
            <person name="Liu G.H."/>
            <person name="Yang H.J."/>
            <person name="Xiao X.J."/>
            <person name="Hsiao Y.Y."/>
            <person name="Wu W.L."/>
            <person name="Chen Y.Y."/>
            <person name="Mitsuda N."/>
            <person name="Ohme-Takagi M."/>
            <person name="Luo Y.B."/>
            <person name="Van de Peer Y."/>
            <person name="Liu Z.J."/>
        </authorList>
    </citation>
    <scope>NUCLEOTIDE SEQUENCE [LARGE SCALE GENOMIC DNA]</scope>
    <source>
        <tissue evidence="1">The whole plant</tissue>
    </source>
</reference>
<evidence type="ECO:0000313" key="1">
    <source>
        <dbReference type="EMBL" id="PKU81880.1"/>
    </source>
</evidence>
<dbReference type="EMBL" id="KZ502211">
    <property type="protein sequence ID" value="PKU81880.1"/>
    <property type="molecule type" value="Genomic_DNA"/>
</dbReference>
<dbReference type="AlphaFoldDB" id="A0A2I0X1V0"/>
<proteinExistence type="predicted"/>
<sequence>MKAFDLFLPRKFTALCSLTIPISLALLPRALLLSPSHDRKLQHLDRKKRLEPVELQPLEPRPNLPSSSDAVRVRPFDDFLTHHLHDRSSTRSRSIPLHLPSTCFFGRIP</sequence>
<keyword evidence="2" id="KW-1185">Reference proteome</keyword>
<dbReference type="Proteomes" id="UP000233837">
    <property type="component" value="Unassembled WGS sequence"/>
</dbReference>
<reference evidence="1 2" key="2">
    <citation type="journal article" date="2017" name="Nature">
        <title>The Apostasia genome and the evolution of orchids.</title>
        <authorList>
            <person name="Zhang G.Q."/>
            <person name="Liu K.W."/>
            <person name="Li Z."/>
            <person name="Lohaus R."/>
            <person name="Hsiao Y.Y."/>
            <person name="Niu S.C."/>
            <person name="Wang J.Y."/>
            <person name="Lin Y.C."/>
            <person name="Xu Q."/>
            <person name="Chen L.J."/>
            <person name="Yoshida K."/>
            <person name="Fujiwara S."/>
            <person name="Wang Z.W."/>
            <person name="Zhang Y.Q."/>
            <person name="Mitsuda N."/>
            <person name="Wang M."/>
            <person name="Liu G.H."/>
            <person name="Pecoraro L."/>
            <person name="Huang H.X."/>
            <person name="Xiao X.J."/>
            <person name="Lin M."/>
            <person name="Wu X.Y."/>
            <person name="Wu W.L."/>
            <person name="Chen Y.Y."/>
            <person name="Chang S.B."/>
            <person name="Sakamoto S."/>
            <person name="Ohme-Takagi M."/>
            <person name="Yagi M."/>
            <person name="Zeng S.J."/>
            <person name="Shen C.Y."/>
            <person name="Yeh C.M."/>
            <person name="Luo Y.B."/>
            <person name="Tsai W.C."/>
            <person name="Van de Peer Y."/>
            <person name="Liu Z.J."/>
        </authorList>
    </citation>
    <scope>NUCLEOTIDE SEQUENCE [LARGE SCALE GENOMIC DNA]</scope>
    <source>
        <tissue evidence="1">The whole plant</tissue>
    </source>
</reference>